<feature type="domain" description="Brf1 TBP-binding" evidence="1">
    <location>
        <begin position="2"/>
        <end position="75"/>
    </location>
</feature>
<organism evidence="3">
    <name type="scientific">Rhodosorus marinus</name>
    <dbReference type="NCBI Taxonomy" id="101924"/>
    <lineage>
        <taxon>Eukaryota</taxon>
        <taxon>Rhodophyta</taxon>
        <taxon>Stylonematophyceae</taxon>
        <taxon>Stylonematales</taxon>
        <taxon>Stylonemataceae</taxon>
        <taxon>Rhodosorus</taxon>
    </lineage>
</organism>
<protein>
    <recommendedName>
        <fullName evidence="1">Brf1 TBP-binding domain-containing protein</fullName>
    </recommendedName>
</protein>
<name>A0A7S3A378_9RHOD</name>
<dbReference type="EMBL" id="HBHW01036793">
    <property type="protein sequence ID" value="CAE0060217.1"/>
    <property type="molecule type" value="Transcribed_RNA"/>
</dbReference>
<dbReference type="AlphaFoldDB" id="A0A7S3A378"/>
<evidence type="ECO:0000313" key="2">
    <source>
        <dbReference type="EMBL" id="CAE0060205.1"/>
    </source>
</evidence>
<accession>A0A7S3A378</accession>
<evidence type="ECO:0000313" key="3">
    <source>
        <dbReference type="EMBL" id="CAE0060217.1"/>
    </source>
</evidence>
<proteinExistence type="predicted"/>
<evidence type="ECO:0000259" key="1">
    <source>
        <dbReference type="Pfam" id="PF07741"/>
    </source>
</evidence>
<reference evidence="3" key="1">
    <citation type="submission" date="2021-01" db="EMBL/GenBank/DDBJ databases">
        <authorList>
            <person name="Corre E."/>
            <person name="Pelletier E."/>
            <person name="Niang G."/>
            <person name="Scheremetjew M."/>
            <person name="Finn R."/>
            <person name="Kale V."/>
            <person name="Holt S."/>
            <person name="Cochrane G."/>
            <person name="Meng A."/>
            <person name="Brown T."/>
            <person name="Cohen L."/>
        </authorList>
    </citation>
    <scope>NUCLEOTIDE SEQUENCE</scope>
    <source>
        <strain evidence="3">CCMP 769</strain>
    </source>
</reference>
<dbReference type="EMBL" id="HBHW01036770">
    <property type="protein sequence ID" value="CAE0060205.1"/>
    <property type="molecule type" value="Transcribed_RNA"/>
</dbReference>
<dbReference type="Gene3D" id="1.20.5.650">
    <property type="entry name" value="Single helix bin"/>
    <property type="match status" value="1"/>
</dbReference>
<gene>
    <name evidence="2" type="ORF">RMAR00112_LOCUS28271</name>
    <name evidence="3" type="ORF">RMAR00112_LOCUS28283</name>
</gene>
<sequence>MNDDKETRIKTLIWEHANQDYIQQQQFMEKLRAENPSEFKKRYPWKVASEKKASKRAKTEPTDLVEAAGRVLESRYGCHFLRQHTHPCFEFGLTYKAWVP</sequence>
<dbReference type="InterPro" id="IPR011665">
    <property type="entry name" value="BRF1_TBP-bd_dom"/>
</dbReference>
<dbReference type="Pfam" id="PF07741">
    <property type="entry name" value="BRF1"/>
    <property type="match status" value="1"/>
</dbReference>